<comment type="caution">
    <text evidence="8">As this protein does not have any detectable helicase domains, it probably does not have helicase activity.</text>
</comment>
<feature type="binding site" evidence="8">
    <location>
        <position position="433"/>
    </location>
    <ligand>
        <name>Zn(2+)</name>
        <dbReference type="ChEBI" id="CHEBI:29105"/>
        <label>2</label>
    </ligand>
</feature>
<evidence type="ECO:0000256" key="4">
    <source>
        <dbReference type="ARBA" id="ARBA00022741"/>
    </source>
</evidence>
<keyword evidence="2 8" id="KW-0235">DNA replication</keyword>
<dbReference type="GO" id="GO:0016787">
    <property type="term" value="F:hydrolase activity"/>
    <property type="evidence" value="ECO:0007669"/>
    <property type="project" value="UniProtKB-KW"/>
</dbReference>
<feature type="binding site" evidence="8">
    <location>
        <position position="421"/>
    </location>
    <ligand>
        <name>Zn(2+)</name>
        <dbReference type="ChEBI" id="CHEBI:29105"/>
        <label>1</label>
    </ligand>
</feature>
<feature type="binding site" evidence="8">
    <location>
        <position position="424"/>
    </location>
    <ligand>
        <name>Zn(2+)</name>
        <dbReference type="ChEBI" id="CHEBI:29105"/>
        <label>1</label>
    </ligand>
</feature>
<dbReference type="HAMAP" id="MF_00983">
    <property type="entry name" value="PriA"/>
    <property type="match status" value="1"/>
</dbReference>
<feature type="binding site" evidence="8">
    <location>
        <position position="460"/>
    </location>
    <ligand>
        <name>Zn(2+)</name>
        <dbReference type="ChEBI" id="CHEBI:29105"/>
        <label>1</label>
    </ligand>
</feature>
<evidence type="ECO:0000256" key="8">
    <source>
        <dbReference type="HAMAP-Rule" id="MF_00983"/>
    </source>
</evidence>
<keyword evidence="7 8" id="KW-0238">DNA-binding</keyword>
<dbReference type="InterPro" id="IPR027417">
    <property type="entry name" value="P-loop_NTPase"/>
</dbReference>
<proteinExistence type="inferred from homology"/>
<gene>
    <name evidence="8" type="primary">priA</name>
    <name evidence="10" type="ORF">JOE61_000251</name>
</gene>
<keyword evidence="1 8" id="KW-0639">Primosome</keyword>
<comment type="similarity">
    <text evidence="8">Belongs to the helicase family. PriA subfamily.</text>
</comment>
<evidence type="ECO:0000256" key="7">
    <source>
        <dbReference type="ARBA" id="ARBA00023125"/>
    </source>
</evidence>
<dbReference type="Proteomes" id="UP000732378">
    <property type="component" value="Unassembled WGS sequence"/>
</dbReference>
<reference evidence="10 11" key="1">
    <citation type="submission" date="2021-01" db="EMBL/GenBank/DDBJ databases">
        <title>Sequencing the genomes of 1000 actinobacteria strains.</title>
        <authorList>
            <person name="Klenk H.-P."/>
        </authorList>
    </citation>
    <scope>NUCLEOTIDE SEQUENCE [LARGE SCALE GENOMIC DNA]</scope>
    <source>
        <strain evidence="10 11">DSM 18239</strain>
    </source>
</reference>
<keyword evidence="11" id="KW-1185">Reference proteome</keyword>
<dbReference type="Gene3D" id="3.40.50.300">
    <property type="entry name" value="P-loop containing nucleotide triphosphate hydrolases"/>
    <property type="match status" value="1"/>
</dbReference>
<dbReference type="Gene3D" id="3.40.1440.60">
    <property type="entry name" value="PriA, 3(prime) DNA-binding domain"/>
    <property type="match status" value="1"/>
</dbReference>
<feature type="binding site" evidence="8">
    <location>
        <position position="451"/>
    </location>
    <ligand>
        <name>Zn(2+)</name>
        <dbReference type="ChEBI" id="CHEBI:29105"/>
        <label>2</label>
    </ligand>
</feature>
<keyword evidence="3 8" id="KW-0479">Metal-binding</keyword>
<comment type="caution">
    <text evidence="10">The sequence shown here is derived from an EMBL/GenBank/DDBJ whole genome shotgun (WGS) entry which is preliminary data.</text>
</comment>
<comment type="function">
    <text evidence="8">Initiates the restart of stalled replication forks, which reloads the replicative helicase on sites other than the origin of replication. Recognizes and binds to abandoned replication forks and remodels them to uncover a helicase loading site. Promotes assembly of the primosome at these replication forks.</text>
</comment>
<accession>A0ABS2M5G8</accession>
<sequence>MAAGPDDAHPEQPELLPGLVRATLKQSQAKARATRERKAAEAETAAVLPVARVLVDVPLAHLDRPFDFSVPAAMADDAVPGVRVKVRFAGKETDGFLVERAETSEHTGTLLPLRRVVSAEPVLSAEVAALSAAVAERYAGSRADVLRLAVPPRHATTEKAEVAAPPPAPTHPLEQAVEAWGDHPHAEAWLGHLRSGGAPRAVWNPPPGADWPSLVAHAALSAPGGVVVCLPDGKDVERVDAALAALGGERPEHAVLTADLGPAARYRSFLQLSRGHRRIAVGTRAAAFAPVADLSLVVVWDDGDDLHGEPRAPYCHTRETLLLRAELAGAAALVGGFARTVEADHLLRSGWAHELVAARERVRAAARVEVAGATDFDLVRDPRARTSRLPRQVHDLVRSALAEGPVLVQNPRQGYVASLACERCRTPARCPTCEGPLRLPSPTRPPACRWCGTEAPAWACGECGHRGLRAPVLGEARTAEELGRAFPAVRVRTSARDGVLARVDDAPAIVVATPGAEPVAEGGYAAVVLLDAWLLLARPDLRTDEEALRRWANAVGLVRPGGRAMVVADAALTPVQALVRWDMGGFAAREADSRSEAHLPPASRLATITGEPGAVDDALVLLEVPEPAEVLGPVELPDDEDRCRVVVRVPRAQGPALSRALGDLQRMRSSRKLDPVRIQVDPPSL</sequence>
<comment type="subunit">
    <text evidence="8">Component of the replication restart primosome.</text>
</comment>
<evidence type="ECO:0000256" key="3">
    <source>
        <dbReference type="ARBA" id="ARBA00022723"/>
    </source>
</evidence>
<feature type="domain" description="Primosomal protein N' 3' DNA-binding" evidence="9">
    <location>
        <begin position="52"/>
        <end position="151"/>
    </location>
</feature>
<evidence type="ECO:0000313" key="10">
    <source>
        <dbReference type="EMBL" id="MBM7506437.1"/>
    </source>
</evidence>
<dbReference type="RefSeq" id="WP_193670785.1">
    <property type="nucleotide sequence ID" value="NZ_JACDTV010000018.1"/>
</dbReference>
<protein>
    <recommendedName>
        <fullName evidence="8">Probable replication restart protein PriA</fullName>
    </recommendedName>
    <alternativeName>
        <fullName evidence="8">Putative ATP-dependent DNA helicase PriA</fullName>
    </alternativeName>
</protein>
<keyword evidence="10" id="KW-0378">Hydrolase</keyword>
<evidence type="ECO:0000313" key="11">
    <source>
        <dbReference type="Proteomes" id="UP000732378"/>
    </source>
</evidence>
<name>A0ABS2M5G8_9ACTN</name>
<evidence type="ECO:0000256" key="5">
    <source>
        <dbReference type="ARBA" id="ARBA00022833"/>
    </source>
</evidence>
<feature type="binding site" evidence="8">
    <location>
        <position position="448"/>
    </location>
    <ligand>
        <name>Zn(2+)</name>
        <dbReference type="ChEBI" id="CHEBI:29105"/>
        <label>2</label>
    </ligand>
</feature>
<evidence type="ECO:0000256" key="2">
    <source>
        <dbReference type="ARBA" id="ARBA00022705"/>
    </source>
</evidence>
<keyword evidence="5 8" id="KW-0862">Zinc</keyword>
<evidence type="ECO:0000256" key="1">
    <source>
        <dbReference type="ARBA" id="ARBA00022515"/>
    </source>
</evidence>
<dbReference type="EMBL" id="JAFBBZ010000001">
    <property type="protein sequence ID" value="MBM7506437.1"/>
    <property type="molecule type" value="Genomic_DNA"/>
</dbReference>
<evidence type="ECO:0000256" key="6">
    <source>
        <dbReference type="ARBA" id="ARBA00022840"/>
    </source>
</evidence>
<dbReference type="InterPro" id="IPR005259">
    <property type="entry name" value="PriA"/>
</dbReference>
<keyword evidence="4 8" id="KW-0547">Nucleotide-binding</keyword>
<comment type="cofactor">
    <cofactor evidence="8">
        <name>Zn(2+)</name>
        <dbReference type="ChEBI" id="CHEBI:29105"/>
    </cofactor>
    <text evidence="8">Binds 2 zinc ions per subunit.</text>
</comment>
<feature type="binding site" evidence="8">
    <location>
        <position position="430"/>
    </location>
    <ligand>
        <name>Zn(2+)</name>
        <dbReference type="ChEBI" id="CHEBI:29105"/>
        <label>2</label>
    </ligand>
</feature>
<keyword evidence="6 8" id="KW-0067">ATP-binding</keyword>
<feature type="binding site" evidence="8">
    <location>
        <position position="463"/>
    </location>
    <ligand>
        <name>Zn(2+)</name>
        <dbReference type="ChEBI" id="CHEBI:29105"/>
        <label>1</label>
    </ligand>
</feature>
<dbReference type="PANTHER" id="PTHR30580:SF0">
    <property type="entry name" value="PRIMOSOMAL PROTEIN N"/>
    <property type="match status" value="1"/>
</dbReference>
<dbReference type="Pfam" id="PF17764">
    <property type="entry name" value="PriA_3primeBD"/>
    <property type="match status" value="1"/>
</dbReference>
<organism evidence="10 11">
    <name type="scientific">Nocardioides salarius</name>
    <dbReference type="NCBI Taxonomy" id="374513"/>
    <lineage>
        <taxon>Bacteria</taxon>
        <taxon>Bacillati</taxon>
        <taxon>Actinomycetota</taxon>
        <taxon>Actinomycetes</taxon>
        <taxon>Propionibacteriales</taxon>
        <taxon>Nocardioidaceae</taxon>
        <taxon>Nocardioides</taxon>
    </lineage>
</organism>
<dbReference type="PANTHER" id="PTHR30580">
    <property type="entry name" value="PRIMOSOMAL PROTEIN N"/>
    <property type="match status" value="1"/>
</dbReference>
<evidence type="ECO:0000259" key="9">
    <source>
        <dbReference type="Pfam" id="PF17764"/>
    </source>
</evidence>
<dbReference type="InterPro" id="IPR042115">
    <property type="entry name" value="PriA_3primeBD_sf"/>
</dbReference>
<dbReference type="InterPro" id="IPR041222">
    <property type="entry name" value="PriA_3primeBD"/>
</dbReference>